<evidence type="ECO:0000256" key="1">
    <source>
        <dbReference type="SAM" id="MobiDB-lite"/>
    </source>
</evidence>
<comment type="caution">
    <text evidence="3">The sequence shown here is derived from an EMBL/GenBank/DDBJ whole genome shotgun (WGS) entry which is preliminary data.</text>
</comment>
<evidence type="ECO:0000259" key="2">
    <source>
        <dbReference type="Pfam" id="PF18885"/>
    </source>
</evidence>
<protein>
    <recommendedName>
        <fullName evidence="2">DUF5648 domain-containing protein</fullName>
    </recommendedName>
</protein>
<feature type="region of interest" description="Disordered" evidence="1">
    <location>
        <begin position="15"/>
        <end position="61"/>
    </location>
</feature>
<dbReference type="AlphaFoldDB" id="A0A964FL73"/>
<accession>A0A964FL73</accession>
<reference evidence="3" key="1">
    <citation type="journal article" date="2021" name="Antonie Van Leeuwenhoek">
        <title>Draft genome and description of Waterburya agarophytonicola gen. nov. sp. nov. (Pleurocapsales, Cyanobacteria): a seaweed symbiont.</title>
        <authorList>
            <person name="Bonthond G."/>
            <person name="Shalygin S."/>
            <person name="Bayer T."/>
            <person name="Weinberger F."/>
        </authorList>
    </citation>
    <scope>NUCLEOTIDE SEQUENCE</scope>
    <source>
        <strain evidence="3">KI4</strain>
    </source>
</reference>
<dbReference type="EMBL" id="JADWDC010000072">
    <property type="protein sequence ID" value="MCC0179203.1"/>
    <property type="molecule type" value="Genomic_DNA"/>
</dbReference>
<evidence type="ECO:0000313" key="3">
    <source>
        <dbReference type="EMBL" id="MCC0179203.1"/>
    </source>
</evidence>
<dbReference type="Proteomes" id="UP000729733">
    <property type="component" value="Unassembled WGS sequence"/>
</dbReference>
<evidence type="ECO:0000313" key="4">
    <source>
        <dbReference type="Proteomes" id="UP000729733"/>
    </source>
</evidence>
<proteinExistence type="predicted"/>
<dbReference type="RefSeq" id="WP_229642305.1">
    <property type="nucleotide sequence ID" value="NZ_JADWDC010000072.1"/>
</dbReference>
<dbReference type="Pfam" id="PF18885">
    <property type="entry name" value="DUF5648"/>
    <property type="match status" value="1"/>
</dbReference>
<gene>
    <name evidence="3" type="ORF">I4641_19760</name>
</gene>
<name>A0A964FL73_9CYAN</name>
<organism evidence="3 4">
    <name type="scientific">Waterburya agarophytonicola KI4</name>
    <dbReference type="NCBI Taxonomy" id="2874699"/>
    <lineage>
        <taxon>Bacteria</taxon>
        <taxon>Bacillati</taxon>
        <taxon>Cyanobacteriota</taxon>
        <taxon>Cyanophyceae</taxon>
        <taxon>Pleurocapsales</taxon>
        <taxon>Hyellaceae</taxon>
        <taxon>Waterburya</taxon>
        <taxon>Waterburya agarophytonicola</taxon>
    </lineage>
</organism>
<dbReference type="InterPro" id="IPR043708">
    <property type="entry name" value="DUF5648"/>
</dbReference>
<keyword evidence="4" id="KW-1185">Reference proteome</keyword>
<sequence>MLRYLDIVDGVDKSEENNSTNIINDVDKPEKDNSTNIVNDVDKPEEDNSTNIINDVDKPESEDISGVGDLVNRFEIDSVHRFFESNNGFHFYTVDDNESDYIREQTAAGNLAYQYESEKFTVLTDNIDALTGEVIEGVQPVYRFFNRQTGSHLYTMNQLEKETIQDTLEHYSFEGIKYYAFESQPENLETIPVYRMLNSSTGSHLFSSDRNEIENIQATLPDFSLENNGNPTFYVFEL</sequence>
<feature type="domain" description="DUF5648" evidence="2">
    <location>
        <begin position="79"/>
        <end position="219"/>
    </location>
</feature>